<gene>
    <name evidence="3" type="ORF">V7S43_004107</name>
</gene>
<proteinExistence type="predicted"/>
<keyword evidence="4" id="KW-1185">Reference proteome</keyword>
<feature type="region of interest" description="Disordered" evidence="2">
    <location>
        <begin position="71"/>
        <end position="91"/>
    </location>
</feature>
<dbReference type="EMBL" id="JBIMZQ010000006">
    <property type="protein sequence ID" value="KAL3670922.1"/>
    <property type="molecule type" value="Genomic_DNA"/>
</dbReference>
<evidence type="ECO:0000313" key="4">
    <source>
        <dbReference type="Proteomes" id="UP001632037"/>
    </source>
</evidence>
<evidence type="ECO:0000313" key="3">
    <source>
        <dbReference type="EMBL" id="KAL3670922.1"/>
    </source>
</evidence>
<reference evidence="3 4" key="1">
    <citation type="submission" date="2024-09" db="EMBL/GenBank/DDBJ databases">
        <title>Genome sequencing and assembly of Phytophthora oleae, isolate VK10A, causative agent of rot of olive drupes.</title>
        <authorList>
            <person name="Conti Taguali S."/>
            <person name="Riolo M."/>
            <person name="La Spada F."/>
            <person name="Cacciola S.O."/>
            <person name="Dionisio G."/>
        </authorList>
    </citation>
    <scope>NUCLEOTIDE SEQUENCE [LARGE SCALE GENOMIC DNA]</scope>
    <source>
        <strain evidence="3 4">VK10A</strain>
    </source>
</reference>
<protein>
    <recommendedName>
        <fullName evidence="5">BZIP domain-containing protein</fullName>
    </recommendedName>
</protein>
<dbReference type="AlphaFoldDB" id="A0ABD3FVH0"/>
<evidence type="ECO:0000256" key="2">
    <source>
        <dbReference type="SAM" id="MobiDB-lite"/>
    </source>
</evidence>
<keyword evidence="1" id="KW-0175">Coiled coil</keyword>
<accession>A0ABD3FVH0</accession>
<feature type="coiled-coil region" evidence="1">
    <location>
        <begin position="103"/>
        <end position="175"/>
    </location>
</feature>
<evidence type="ECO:0000256" key="1">
    <source>
        <dbReference type="SAM" id="Coils"/>
    </source>
</evidence>
<evidence type="ECO:0008006" key="5">
    <source>
        <dbReference type="Google" id="ProtNLM"/>
    </source>
</evidence>
<sequence>MADKHTDDTFLVSFISEYDTALDQQDNQSVTSYNSHLPLSNRQLLAETEALLSSLDPSPCQNQVVNGQSQTSSVVTQVGPKSANITDEEQKRRHRNALATVRRNRYREKLKGEKEALELQEIELSKLLDKLKAARVKEDVNPGQQMMMSMWRAAAMREQEKRLEAEAQHQQLKAAVISRSNMINNVQGLMLLRRENTKMDAGTWCSEEKDGAAVFRGFKAELDFLYAKTEEVMRGAEFNMAWPMTYTPMKRQQQGVELFDSADATVLPYSYEHVCRAVSFMMLSDPDENEYHQEDQNSENTAAIKYHMKCRLKGGDNAKIDSYNVTRRYAEDSRLVFVWRALYEGHDSLSGFHADETGWFVVRPSLTVSSANLRCSDEASSTILESYTRFVPMGMRKASTNGVHKDRFAAILAKAGEEEVKEIVDMLEKVLLGEKPPFSLCTMVNE</sequence>
<comment type="caution">
    <text evidence="3">The sequence shown here is derived from an EMBL/GenBank/DDBJ whole genome shotgun (WGS) entry which is preliminary data.</text>
</comment>
<organism evidence="3 4">
    <name type="scientific">Phytophthora oleae</name>
    <dbReference type="NCBI Taxonomy" id="2107226"/>
    <lineage>
        <taxon>Eukaryota</taxon>
        <taxon>Sar</taxon>
        <taxon>Stramenopiles</taxon>
        <taxon>Oomycota</taxon>
        <taxon>Peronosporomycetes</taxon>
        <taxon>Peronosporales</taxon>
        <taxon>Peronosporaceae</taxon>
        <taxon>Phytophthora</taxon>
    </lineage>
</organism>
<dbReference type="Proteomes" id="UP001632037">
    <property type="component" value="Unassembled WGS sequence"/>
</dbReference>
<name>A0ABD3FVH0_9STRA</name>